<dbReference type="GO" id="GO:0036038">
    <property type="term" value="C:MKS complex"/>
    <property type="evidence" value="ECO:0007669"/>
    <property type="project" value="TreeGrafter"/>
</dbReference>
<evidence type="ECO:0000256" key="3">
    <source>
        <dbReference type="ARBA" id="ARBA00022794"/>
    </source>
</evidence>
<evidence type="ECO:0000256" key="5">
    <source>
        <dbReference type="ARBA" id="ARBA00023273"/>
    </source>
</evidence>
<keyword evidence="5" id="KW-0966">Cell projection</keyword>
<gene>
    <name evidence="8" type="primary">MKS1</name>
</gene>
<dbReference type="Pfam" id="PF07162">
    <property type="entry name" value="B9-C2"/>
    <property type="match status" value="1"/>
</dbReference>
<dbReference type="GeneID" id="111163681"/>
<feature type="region of interest" description="Disordered" evidence="6">
    <location>
        <begin position="475"/>
        <end position="531"/>
    </location>
</feature>
<evidence type="ECO:0000256" key="4">
    <source>
        <dbReference type="ARBA" id="ARBA00023212"/>
    </source>
</evidence>
<sequence>MAETVWSTDTGEAVYRSWDPVRNLRLRVHLQRITSSSYLHHQPAAQPGKDLIDLATFRPHPSTSGHRPEVDEEEEVVIGWQEKLFSQFEVDLYQNEAACQSPLDHQYRQEILKLEDLDGRKNRRIFTYTDSDRYTNLEEHCQRMTTAASEMPSFLVERMANVRRRRQDRRGMEGGILKSRIVTWEPSEEFIRNSHVINTPLQTMYIMADLGPYGKLGYKKYEHVLCTLKVDSNGVITVKPDFTGSRGPYRIETDGEKQELWKYTIDSVSSLAQPEEEEREQRALRDLYGRHKEYLNSLVGTDFETTVPGALRLFVNGEVVSAQGYEFDNLYVHFFVELPTTSWSSPAFQQLSGITQTCATKSLGMDNVAYFSYPFTFEVSFLHEDESAGALPAWPVLYCEVLSLDFWQRYRVEGYGAVVLPATPGSHTLTVPTWRPLELGPVAELRRFFIGGSLELEDLSYVRIPGTFKGLHGVKFSPEEDEERVGPSGGIQPAKFHSQRARSLPSSPAPHAGGPRKPSPGPREPLGNHSLLAHCSPGPPCTRARRVISKAWALFVFLIRDPTDLLRTGRAENPGLDPCLVFSCWVATKPKTLWPPYGPCLHMSATASDLRNKTGFLV</sequence>
<protein>
    <submittedName>
        <fullName evidence="8">Meckel syndrome type 1 protein isoform X3</fullName>
    </submittedName>
</protein>
<evidence type="ECO:0000256" key="2">
    <source>
        <dbReference type="ARBA" id="ARBA00022490"/>
    </source>
</evidence>
<name>A0A2Y9LSJ3_DELLE</name>
<comment type="subcellular location">
    <subcellularLocation>
        <location evidence="1">Cytoplasm</location>
        <location evidence="1">Cytoskeleton</location>
        <location evidence="1">Cilium basal body</location>
    </subcellularLocation>
</comment>
<dbReference type="GO" id="GO:0060271">
    <property type="term" value="P:cilium assembly"/>
    <property type="evidence" value="ECO:0007669"/>
    <property type="project" value="TreeGrafter"/>
</dbReference>
<evidence type="ECO:0000256" key="6">
    <source>
        <dbReference type="SAM" id="MobiDB-lite"/>
    </source>
</evidence>
<keyword evidence="4" id="KW-0206">Cytoskeleton</keyword>
<evidence type="ECO:0000256" key="1">
    <source>
        <dbReference type="ARBA" id="ARBA00004120"/>
    </source>
</evidence>
<dbReference type="InterPro" id="IPR010796">
    <property type="entry name" value="C2_B9-type_dom"/>
</dbReference>
<keyword evidence="3" id="KW-0970">Cilium biogenesis/degradation</keyword>
<accession>A0A2Y9LSJ3</accession>
<proteinExistence type="predicted"/>
<evidence type="ECO:0000313" key="8">
    <source>
        <dbReference type="RefSeq" id="XP_022408303.1"/>
    </source>
</evidence>
<dbReference type="PROSITE" id="PS51381">
    <property type="entry name" value="C2_B9"/>
    <property type="match status" value="1"/>
</dbReference>
<organism evidence="7 8">
    <name type="scientific">Delphinapterus leucas</name>
    <name type="common">Beluga whale</name>
    <dbReference type="NCBI Taxonomy" id="9749"/>
    <lineage>
        <taxon>Eukaryota</taxon>
        <taxon>Metazoa</taxon>
        <taxon>Chordata</taxon>
        <taxon>Craniata</taxon>
        <taxon>Vertebrata</taxon>
        <taxon>Euteleostomi</taxon>
        <taxon>Mammalia</taxon>
        <taxon>Eutheria</taxon>
        <taxon>Laurasiatheria</taxon>
        <taxon>Artiodactyla</taxon>
        <taxon>Whippomorpha</taxon>
        <taxon>Cetacea</taxon>
        <taxon>Odontoceti</taxon>
        <taxon>Monodontidae</taxon>
        <taxon>Delphinapterus</taxon>
    </lineage>
</organism>
<dbReference type="STRING" id="9749.A0A2Y9LSJ3"/>
<reference evidence="8" key="1">
    <citation type="submission" date="2025-08" db="UniProtKB">
        <authorList>
            <consortium name="RefSeq"/>
        </authorList>
    </citation>
    <scope>IDENTIFICATION</scope>
    <source>
        <tissue evidence="8">Blood</tissue>
    </source>
</reference>
<keyword evidence="2" id="KW-0963">Cytoplasm</keyword>
<dbReference type="PANTHER" id="PTHR12968:SF4">
    <property type="entry name" value="TECTONIC-LIKE COMPLEX MEMBER MKS1"/>
    <property type="match status" value="1"/>
</dbReference>
<keyword evidence="7" id="KW-1185">Reference proteome</keyword>
<dbReference type="AlphaFoldDB" id="A0A2Y9LSJ3"/>
<dbReference type="InParanoid" id="A0A2Y9LSJ3"/>
<evidence type="ECO:0000313" key="7">
    <source>
        <dbReference type="Proteomes" id="UP000248483"/>
    </source>
</evidence>
<dbReference type="RefSeq" id="XP_022408303.1">
    <property type="nucleotide sequence ID" value="XM_022552595.2"/>
</dbReference>
<dbReference type="PANTHER" id="PTHR12968">
    <property type="entry name" value="B9 DOMAIN-CONTAINING"/>
    <property type="match status" value="1"/>
</dbReference>
<dbReference type="Proteomes" id="UP000248483">
    <property type="component" value="Unplaced"/>
</dbReference>
<dbReference type="FunCoup" id="A0A2Y9LSJ3">
    <property type="interactions" value="1869"/>
</dbReference>
<dbReference type="CTD" id="54903"/>